<organism evidence="2 3">
    <name type="scientific">Fusarium poae</name>
    <dbReference type="NCBI Taxonomy" id="36050"/>
    <lineage>
        <taxon>Eukaryota</taxon>
        <taxon>Fungi</taxon>
        <taxon>Dikarya</taxon>
        <taxon>Ascomycota</taxon>
        <taxon>Pezizomycotina</taxon>
        <taxon>Sordariomycetes</taxon>
        <taxon>Hypocreomycetidae</taxon>
        <taxon>Hypocreales</taxon>
        <taxon>Nectriaceae</taxon>
        <taxon>Fusarium</taxon>
    </lineage>
</organism>
<name>A0A1B8B3P2_FUSPO</name>
<dbReference type="GO" id="GO:0010181">
    <property type="term" value="F:FMN binding"/>
    <property type="evidence" value="ECO:0007669"/>
    <property type="project" value="InterPro"/>
</dbReference>
<proteinExistence type="predicted"/>
<comment type="caution">
    <text evidence="2">The sequence shown here is derived from an EMBL/GenBank/DDBJ whole genome shotgun (WGS) entry which is preliminary data.</text>
</comment>
<dbReference type="EMBL" id="LYXU01000001">
    <property type="protein sequence ID" value="OBS27341.1"/>
    <property type="molecule type" value="Genomic_DNA"/>
</dbReference>
<dbReference type="CDD" id="cd02932">
    <property type="entry name" value="OYE_YqiM_FMN"/>
    <property type="match status" value="1"/>
</dbReference>
<accession>A0A1B8B3P2</accession>
<dbReference type="OrthoDB" id="72788at2759"/>
<feature type="domain" description="NADH:flavin oxidoreductase/NADH oxidase N-terminal" evidence="1">
    <location>
        <begin position="36"/>
        <end position="389"/>
    </location>
</feature>
<dbReference type="AlphaFoldDB" id="A0A1B8B3P2"/>
<sequence length="412" mass="45579">MTSQIQNKAAAGVPYFTPAQEPPAGTPLKTDLVPTLFKPLRTRGVELKNRFVVSPMCTYSAQDGHLTDFHLVHLGQFALQGAGLVFVEATAVEPRGRISPEDSGLWEDSQIVPLKRITDFIHSQNTKAAIQLAHAGRKASTVAPWIGGSVNKALATEEVGGWPDDIVGPSAIRFADDFGTPHELTIEEIKTLVKQWQESAVRAVKAGFDVIEIHAAHGYLLHQFLSPLTNKRTDQYGGSFENRTRLLFEITEAIRAVVPEELPLWVRISATEWMEWNNEPSWDLESSIRLAKQLPSLGVDVLDISSGGNLKAQKIKVHQTLQTDLAGKIRETLRADGKELLIGTVGYVTDGPFARSLVEENEDPKADLVLAARQFLREPDFVLSAADQLDVDVKWPIQYHRATPKNRKPHSK</sequence>
<gene>
    <name evidence="2" type="ORF">FPOA_01284</name>
</gene>
<dbReference type="PANTHER" id="PTHR43303">
    <property type="entry name" value="NADPH DEHYDROGENASE C23G7.10C-RELATED"/>
    <property type="match status" value="1"/>
</dbReference>
<keyword evidence="3" id="KW-1185">Reference proteome</keyword>
<dbReference type="GO" id="GO:0050661">
    <property type="term" value="F:NADP binding"/>
    <property type="evidence" value="ECO:0007669"/>
    <property type="project" value="InterPro"/>
</dbReference>
<dbReference type="Gene3D" id="3.20.20.70">
    <property type="entry name" value="Aldolase class I"/>
    <property type="match status" value="1"/>
</dbReference>
<dbReference type="GO" id="GO:0003959">
    <property type="term" value="F:NADPH dehydrogenase activity"/>
    <property type="evidence" value="ECO:0007669"/>
    <property type="project" value="InterPro"/>
</dbReference>
<dbReference type="Proteomes" id="UP000091967">
    <property type="component" value="Unassembled WGS sequence"/>
</dbReference>
<evidence type="ECO:0000313" key="3">
    <source>
        <dbReference type="Proteomes" id="UP000091967"/>
    </source>
</evidence>
<evidence type="ECO:0000313" key="2">
    <source>
        <dbReference type="EMBL" id="OBS27341.1"/>
    </source>
</evidence>
<dbReference type="Pfam" id="PF00724">
    <property type="entry name" value="Oxidored_FMN"/>
    <property type="match status" value="1"/>
</dbReference>
<dbReference type="InterPro" id="IPR013785">
    <property type="entry name" value="Aldolase_TIM"/>
</dbReference>
<evidence type="ECO:0000259" key="1">
    <source>
        <dbReference type="Pfam" id="PF00724"/>
    </source>
</evidence>
<protein>
    <recommendedName>
        <fullName evidence="1">NADH:flavin oxidoreductase/NADH oxidase N-terminal domain-containing protein</fullName>
    </recommendedName>
</protein>
<dbReference type="STRING" id="36050.A0A1B8B3P2"/>
<dbReference type="PANTHER" id="PTHR43303:SF2">
    <property type="entry name" value="INDOLEAMINE 2,3-DIOXYGENASE PYRROLE 2,3-DIOXYGENASE (AFU_ORTHOLOGUE AFUA_5G01450"/>
    <property type="match status" value="1"/>
</dbReference>
<dbReference type="InterPro" id="IPR001155">
    <property type="entry name" value="OxRdtase_FMN_N"/>
</dbReference>
<dbReference type="InterPro" id="IPR044152">
    <property type="entry name" value="YqjM-like"/>
</dbReference>
<dbReference type="SUPFAM" id="SSF51395">
    <property type="entry name" value="FMN-linked oxidoreductases"/>
    <property type="match status" value="1"/>
</dbReference>
<dbReference type="OMA" id="GYWPPRA"/>
<reference evidence="2 3" key="1">
    <citation type="submission" date="2016-06" db="EMBL/GenBank/DDBJ databases">
        <title>Living apart together: crosstalk between the core and supernumerary genomes in a fungal plant pathogen.</title>
        <authorList>
            <person name="Vanheule A."/>
            <person name="Audenaert K."/>
            <person name="Warris S."/>
            <person name="Van De Geest H."/>
            <person name="Schijlen E."/>
            <person name="Hofte M."/>
            <person name="De Saeger S."/>
            <person name="Haesaert G."/>
            <person name="Waalwijk C."/>
            <person name="Van Der Lee T."/>
        </authorList>
    </citation>
    <scope>NUCLEOTIDE SEQUENCE [LARGE SCALE GENOMIC DNA]</scope>
    <source>
        <strain evidence="2 3">2516</strain>
    </source>
</reference>